<organism evidence="2 3">
    <name type="scientific">Desulfomonile tiedjei (strain ATCC 49306 / DSM 6799 / DCB-1)</name>
    <dbReference type="NCBI Taxonomy" id="706587"/>
    <lineage>
        <taxon>Bacteria</taxon>
        <taxon>Pseudomonadati</taxon>
        <taxon>Thermodesulfobacteriota</taxon>
        <taxon>Desulfomonilia</taxon>
        <taxon>Desulfomonilales</taxon>
        <taxon>Desulfomonilaceae</taxon>
        <taxon>Desulfomonile</taxon>
    </lineage>
</organism>
<evidence type="ECO:0000313" key="2">
    <source>
        <dbReference type="EMBL" id="AFM23091.1"/>
    </source>
</evidence>
<dbReference type="KEGG" id="dti:Desti_0354"/>
<protein>
    <submittedName>
        <fullName evidence="2">Uncharacterized protein</fullName>
    </submittedName>
</protein>
<evidence type="ECO:0000313" key="3">
    <source>
        <dbReference type="Proteomes" id="UP000006055"/>
    </source>
</evidence>
<dbReference type="HOGENOM" id="CLU_2584071_0_0_7"/>
<dbReference type="Proteomes" id="UP000006055">
    <property type="component" value="Chromosome"/>
</dbReference>
<dbReference type="RefSeq" id="WP_014808250.1">
    <property type="nucleotide sequence ID" value="NC_018025.1"/>
</dbReference>
<feature type="chain" id="PRO_5003687408" evidence="1">
    <location>
        <begin position="24"/>
        <end position="80"/>
    </location>
</feature>
<keyword evidence="1" id="KW-0732">Signal</keyword>
<reference evidence="3" key="1">
    <citation type="submission" date="2012-06" db="EMBL/GenBank/DDBJ databases">
        <title>Complete sequence of chromosome of Desulfomonile tiedjei DSM 6799.</title>
        <authorList>
            <person name="Lucas S."/>
            <person name="Copeland A."/>
            <person name="Lapidus A."/>
            <person name="Glavina del Rio T."/>
            <person name="Dalin E."/>
            <person name="Tice H."/>
            <person name="Bruce D."/>
            <person name="Goodwin L."/>
            <person name="Pitluck S."/>
            <person name="Peters L."/>
            <person name="Ovchinnikova G."/>
            <person name="Zeytun A."/>
            <person name="Lu M."/>
            <person name="Kyrpides N."/>
            <person name="Mavromatis K."/>
            <person name="Ivanova N."/>
            <person name="Brettin T."/>
            <person name="Detter J.C."/>
            <person name="Han C."/>
            <person name="Larimer F."/>
            <person name="Land M."/>
            <person name="Hauser L."/>
            <person name="Markowitz V."/>
            <person name="Cheng J.-F."/>
            <person name="Hugenholtz P."/>
            <person name="Woyke T."/>
            <person name="Wu D."/>
            <person name="Spring S."/>
            <person name="Schroeder M."/>
            <person name="Brambilla E."/>
            <person name="Klenk H.-P."/>
            <person name="Eisen J.A."/>
        </authorList>
    </citation>
    <scope>NUCLEOTIDE SEQUENCE [LARGE SCALE GENOMIC DNA]</scope>
    <source>
        <strain evidence="3">ATCC 49306 / DSM 6799 / DCB-1</strain>
    </source>
</reference>
<gene>
    <name evidence="2" type="ordered locus">Desti_0354</name>
</gene>
<feature type="signal peptide" evidence="1">
    <location>
        <begin position="1"/>
        <end position="23"/>
    </location>
</feature>
<proteinExistence type="predicted"/>
<dbReference type="EMBL" id="CP003360">
    <property type="protein sequence ID" value="AFM23091.1"/>
    <property type="molecule type" value="Genomic_DNA"/>
</dbReference>
<sequence>MKKILLSVVAAAFLLTLPLGAFARDGSRDTLAQMWKERVAAQKTAAAKEKEVVAAVEKKQVDKAKAKKAKAKAKSEKKSQ</sequence>
<accession>I4C0K0</accession>
<dbReference type="AlphaFoldDB" id="I4C0K0"/>
<keyword evidence="3" id="KW-1185">Reference proteome</keyword>
<name>I4C0K0_DESTA</name>
<evidence type="ECO:0000256" key="1">
    <source>
        <dbReference type="SAM" id="SignalP"/>
    </source>
</evidence>